<sequence length="120" mass="12965">MKEIIAIIRPNKIAPTKEALSVLGFPGLTACKVLGRGKQKGILGEVTFNVSPELQKQEGSMKYVPKRMISLVVADEDVPLVVAVLIKINRTGKVGDGRIFVCPVEEAVRIRTGERGQAAL</sequence>
<dbReference type="InterPro" id="IPR011322">
    <property type="entry name" value="N-reg_PII-like_a/b"/>
</dbReference>
<dbReference type="EMBL" id="MDDC01000001">
    <property type="protein sequence ID" value="OIQ61518.1"/>
    <property type="molecule type" value="Genomic_DNA"/>
</dbReference>
<dbReference type="PRINTS" id="PR00340">
    <property type="entry name" value="PIIGLNB"/>
</dbReference>
<proteinExistence type="inferred from homology"/>
<dbReference type="InterPro" id="IPR017918">
    <property type="entry name" value="N-reg_PII_CS"/>
</dbReference>
<gene>
    <name evidence="2" type="primary">glnB_2</name>
    <name evidence="2" type="ORF">MOTE_00880</name>
</gene>
<dbReference type="InterPro" id="IPR015867">
    <property type="entry name" value="N-reg_PII/ATP_PRibTrfase_C"/>
</dbReference>
<evidence type="ECO:0000313" key="2">
    <source>
        <dbReference type="EMBL" id="OIQ61518.1"/>
    </source>
</evidence>
<dbReference type="Proteomes" id="UP000182811">
    <property type="component" value="Unassembled WGS sequence"/>
</dbReference>
<dbReference type="GO" id="GO:0030234">
    <property type="term" value="F:enzyme regulator activity"/>
    <property type="evidence" value="ECO:0007669"/>
    <property type="project" value="InterPro"/>
</dbReference>
<name>A0A1J5NS38_NEOTH</name>
<organism evidence="2 3">
    <name type="scientific">Neomoorella thermoacetica</name>
    <name type="common">Clostridium thermoaceticum</name>
    <dbReference type="NCBI Taxonomy" id="1525"/>
    <lineage>
        <taxon>Bacteria</taxon>
        <taxon>Bacillati</taxon>
        <taxon>Bacillota</taxon>
        <taxon>Clostridia</taxon>
        <taxon>Neomoorellales</taxon>
        <taxon>Neomoorellaceae</taxon>
        <taxon>Neomoorella</taxon>
    </lineage>
</organism>
<reference evidence="2 3" key="1">
    <citation type="submission" date="2016-08" db="EMBL/GenBank/DDBJ databases">
        <title>Genome-based comparison of Moorella thermoacetic strains.</title>
        <authorList>
            <person name="Poehlein A."/>
            <person name="Bengelsdorf F.R."/>
            <person name="Esser C."/>
            <person name="Duerre P."/>
            <person name="Daniel R."/>
        </authorList>
    </citation>
    <scope>NUCLEOTIDE SEQUENCE [LARGE SCALE GENOMIC DNA]</scope>
    <source>
        <strain evidence="2 3">DSM 21394</strain>
    </source>
</reference>
<dbReference type="Gene3D" id="3.30.70.120">
    <property type="match status" value="1"/>
</dbReference>
<comment type="caution">
    <text evidence="2">The sequence shown here is derived from an EMBL/GenBank/DDBJ whole genome shotgun (WGS) entry which is preliminary data.</text>
</comment>
<dbReference type="SUPFAM" id="SSF54913">
    <property type="entry name" value="GlnB-like"/>
    <property type="match status" value="1"/>
</dbReference>
<comment type="similarity">
    <text evidence="1">Belongs to the P(II) protein family.</text>
</comment>
<dbReference type="AlphaFoldDB" id="A0A1J5NS38"/>
<dbReference type="PROSITE" id="PS00638">
    <property type="entry name" value="PII_GLNB_CTER"/>
    <property type="match status" value="1"/>
</dbReference>
<dbReference type="PROSITE" id="PS51257">
    <property type="entry name" value="PROKAR_LIPOPROTEIN"/>
    <property type="match status" value="1"/>
</dbReference>
<dbReference type="PANTHER" id="PTHR30115:SF11">
    <property type="entry name" value="NITROGEN REGULATORY PROTEIN P-II HOMOLOG"/>
    <property type="match status" value="1"/>
</dbReference>
<evidence type="ECO:0000313" key="3">
    <source>
        <dbReference type="Proteomes" id="UP000182811"/>
    </source>
</evidence>
<accession>A0A1J5NS38</accession>
<dbReference type="GO" id="GO:0005829">
    <property type="term" value="C:cytosol"/>
    <property type="evidence" value="ECO:0007669"/>
    <property type="project" value="TreeGrafter"/>
</dbReference>
<dbReference type="PANTHER" id="PTHR30115">
    <property type="entry name" value="NITROGEN REGULATORY PROTEIN P-II"/>
    <property type="match status" value="1"/>
</dbReference>
<evidence type="ECO:0000256" key="1">
    <source>
        <dbReference type="RuleBase" id="RU003936"/>
    </source>
</evidence>
<dbReference type="PROSITE" id="PS51343">
    <property type="entry name" value="PII_GLNB_DOM"/>
    <property type="match status" value="1"/>
</dbReference>
<protein>
    <submittedName>
        <fullName evidence="2">Nitrogen regulatory protein P-II</fullName>
    </submittedName>
</protein>
<dbReference type="SMART" id="SM00938">
    <property type="entry name" value="P-II"/>
    <property type="match status" value="1"/>
</dbReference>
<dbReference type="GO" id="GO:0006808">
    <property type="term" value="P:regulation of nitrogen utilization"/>
    <property type="evidence" value="ECO:0007669"/>
    <property type="project" value="InterPro"/>
</dbReference>
<dbReference type="InterPro" id="IPR002187">
    <property type="entry name" value="N-reg_PII"/>
</dbReference>
<dbReference type="Pfam" id="PF00543">
    <property type="entry name" value="P-II"/>
    <property type="match status" value="1"/>
</dbReference>
<dbReference type="GO" id="GO:0005524">
    <property type="term" value="F:ATP binding"/>
    <property type="evidence" value="ECO:0007669"/>
    <property type="project" value="TreeGrafter"/>
</dbReference>